<dbReference type="Gene3D" id="3.40.462.20">
    <property type="match status" value="1"/>
</dbReference>
<accession>A0ABR1Q8Z2</accession>
<dbReference type="EMBL" id="JAQQWE010000006">
    <property type="protein sequence ID" value="KAK7948898.1"/>
    <property type="molecule type" value="Genomic_DNA"/>
</dbReference>
<evidence type="ECO:0000256" key="1">
    <source>
        <dbReference type="ARBA" id="ARBA00005466"/>
    </source>
</evidence>
<evidence type="ECO:0000256" key="5">
    <source>
        <dbReference type="SAM" id="SignalP"/>
    </source>
</evidence>
<evidence type="ECO:0000256" key="4">
    <source>
        <dbReference type="ARBA" id="ARBA00023002"/>
    </source>
</evidence>
<name>A0ABR1Q8Z2_9PEZI</name>
<dbReference type="InterPro" id="IPR036318">
    <property type="entry name" value="FAD-bd_PCMH-like_sf"/>
</dbReference>
<dbReference type="InterPro" id="IPR016169">
    <property type="entry name" value="FAD-bd_PCMH_sub2"/>
</dbReference>
<dbReference type="InterPro" id="IPR050416">
    <property type="entry name" value="FAD-linked_Oxidoreductase"/>
</dbReference>
<keyword evidence="3" id="KW-0274">FAD</keyword>
<dbReference type="Proteomes" id="UP001391051">
    <property type="component" value="Unassembled WGS sequence"/>
</dbReference>
<dbReference type="Gene3D" id="3.30.465.10">
    <property type="match status" value="2"/>
</dbReference>
<keyword evidence="2" id="KW-0285">Flavoprotein</keyword>
<evidence type="ECO:0008006" key="8">
    <source>
        <dbReference type="Google" id="ProtNLM"/>
    </source>
</evidence>
<dbReference type="PANTHER" id="PTHR42973">
    <property type="entry name" value="BINDING OXIDOREDUCTASE, PUTATIVE (AFU_ORTHOLOGUE AFUA_1G17690)-RELATED"/>
    <property type="match status" value="1"/>
</dbReference>
<sequence length="459" mass="50265">MRPSHFLLTSLAMVAAVPGGEWHPPNLTTESAKDLLLETGTCCAALSQALGAMVSYPGQHSFESSVASYWSVLERELSPSCVVTPNEKSDVSRAVFILRIGDEVFPGQCNFAVRSGGHTPFAGSANIESGTTIDLTKLRPIDVSADRTSNFEVVLASGEIVNANATSHPDLWRALKGGSNNFGIVTSLTMRTFPQGDFWGGFLVIDIAAIEQQFAAFEALLGNPDYDPYASLIFTLFWDAPTDVWATSYSMHYTKPMENPPAFRNFTSLPQLYGTMRTSNLTDFALELAVTNPSDHRDLFVTATCRNSAEMMAAIYRISQTIVAPLRSVPNIKLSISMQPQPAFLSRKSASTGGNAFGLNDEDEDLFNVLLTITWDRAEDDALVYRQARSLLDQLEAAARDLGVDHPYIYLNYAGPWQLDAIVAGYGAESVERLRETSRKYDPRGVFQRQVPGGFKLGI</sequence>
<protein>
    <recommendedName>
        <fullName evidence="8">FAD binding domain-containing protein</fullName>
    </recommendedName>
</protein>
<dbReference type="RefSeq" id="XP_066698404.1">
    <property type="nucleotide sequence ID" value="XM_066846006.1"/>
</dbReference>
<dbReference type="SUPFAM" id="SSF56176">
    <property type="entry name" value="FAD-binding/transporter-associated domain-like"/>
    <property type="match status" value="1"/>
</dbReference>
<comment type="caution">
    <text evidence="6">The sequence shown here is derived from an EMBL/GenBank/DDBJ whole genome shotgun (WGS) entry which is preliminary data.</text>
</comment>
<evidence type="ECO:0000256" key="3">
    <source>
        <dbReference type="ARBA" id="ARBA00022827"/>
    </source>
</evidence>
<comment type="similarity">
    <text evidence="1">Belongs to the oxygen-dependent FAD-linked oxidoreductase family.</text>
</comment>
<organism evidence="6 7">
    <name type="scientific">Apiospora aurea</name>
    <dbReference type="NCBI Taxonomy" id="335848"/>
    <lineage>
        <taxon>Eukaryota</taxon>
        <taxon>Fungi</taxon>
        <taxon>Dikarya</taxon>
        <taxon>Ascomycota</taxon>
        <taxon>Pezizomycotina</taxon>
        <taxon>Sordariomycetes</taxon>
        <taxon>Xylariomycetidae</taxon>
        <taxon>Amphisphaeriales</taxon>
        <taxon>Apiosporaceae</taxon>
        <taxon>Apiospora</taxon>
    </lineage>
</organism>
<evidence type="ECO:0000256" key="2">
    <source>
        <dbReference type="ARBA" id="ARBA00022630"/>
    </source>
</evidence>
<gene>
    <name evidence="6" type="ORF">PG986_009784</name>
</gene>
<keyword evidence="7" id="KW-1185">Reference proteome</keyword>
<keyword evidence="4" id="KW-0560">Oxidoreductase</keyword>
<dbReference type="GeneID" id="92079068"/>
<evidence type="ECO:0000313" key="7">
    <source>
        <dbReference type="Proteomes" id="UP001391051"/>
    </source>
</evidence>
<proteinExistence type="inferred from homology"/>
<feature type="chain" id="PRO_5046778990" description="FAD binding domain-containing protein" evidence="5">
    <location>
        <begin position="20"/>
        <end position="459"/>
    </location>
</feature>
<feature type="signal peptide" evidence="5">
    <location>
        <begin position="1"/>
        <end position="19"/>
    </location>
</feature>
<keyword evidence="5" id="KW-0732">Signal</keyword>
<evidence type="ECO:0000313" key="6">
    <source>
        <dbReference type="EMBL" id="KAK7948898.1"/>
    </source>
</evidence>
<reference evidence="6 7" key="1">
    <citation type="submission" date="2023-01" db="EMBL/GenBank/DDBJ databases">
        <title>Analysis of 21 Apiospora genomes using comparative genomics revels a genus with tremendous synthesis potential of carbohydrate active enzymes and secondary metabolites.</title>
        <authorList>
            <person name="Sorensen T."/>
        </authorList>
    </citation>
    <scope>NUCLEOTIDE SEQUENCE [LARGE SCALE GENOMIC DNA]</scope>
    <source>
        <strain evidence="6 7">CBS 24483</strain>
    </source>
</reference>
<dbReference type="PANTHER" id="PTHR42973:SF22">
    <property type="entry name" value="FAD-BINDING PCMH-TYPE DOMAIN-CONTAINING PROTEIN-RELATED"/>
    <property type="match status" value="1"/>
</dbReference>